<feature type="region of interest" description="Disordered" evidence="5">
    <location>
        <begin position="1"/>
        <end position="81"/>
    </location>
</feature>
<feature type="compositionally biased region" description="Polar residues" evidence="5">
    <location>
        <begin position="496"/>
        <end position="509"/>
    </location>
</feature>
<evidence type="ECO:0000256" key="4">
    <source>
        <dbReference type="ARBA" id="ARBA00023242"/>
    </source>
</evidence>
<dbReference type="EMBL" id="GL945478">
    <property type="protein sequence ID" value="EGO01191.1"/>
    <property type="molecule type" value="Genomic_DNA"/>
</dbReference>
<feature type="compositionally biased region" description="Low complexity" evidence="5">
    <location>
        <begin position="470"/>
        <end position="479"/>
    </location>
</feature>
<dbReference type="AlphaFoldDB" id="F8PRV6"/>
<dbReference type="Gene3D" id="3.90.70.200">
    <property type="entry name" value="Plus-3 domain"/>
    <property type="match status" value="1"/>
</dbReference>
<keyword evidence="4" id="KW-0539">Nucleus</keyword>
<dbReference type="FunCoup" id="F8PRV6">
    <property type="interactions" value="646"/>
</dbReference>
<dbReference type="HOGENOM" id="CLU_036626_0_0_1"/>
<feature type="compositionally biased region" description="Basic and acidic residues" evidence="5">
    <location>
        <begin position="67"/>
        <end position="81"/>
    </location>
</feature>
<dbReference type="PANTHER" id="PTHR13115">
    <property type="entry name" value="RNA POLYMERASE-ASSOCIATED PROTEIN RTF1 HOMOLOG"/>
    <property type="match status" value="1"/>
</dbReference>
<feature type="compositionally biased region" description="Acidic residues" evidence="5">
    <location>
        <begin position="179"/>
        <end position="195"/>
    </location>
</feature>
<feature type="compositionally biased region" description="Polar residues" evidence="5">
    <location>
        <begin position="529"/>
        <end position="541"/>
    </location>
</feature>
<keyword evidence="2" id="KW-0805">Transcription regulation</keyword>
<evidence type="ECO:0000313" key="7">
    <source>
        <dbReference type="EMBL" id="EGO01191.1"/>
    </source>
</evidence>
<sequence length="555" mass="62703">MSDSEGDFSDELLELAGATEKKRRKKQAPSSKSSGGAKKRKVDVLSESDNDPESEEDETNPYPLEGRYIDEGDKQRLMQMSEIEREGVLAQRLEEMQRVQDKRNLDQMLKAQKDRAGDFDTVSKAAKRQHAVRGATKEKSRKLDELKARRKAKDERKRTRTNSPKRDQSSSPMDMDSSSGEEEDGQITKFEEEEEKERKLYNKTNPDDEPITVETLNTCRLSRDMLAKYCMAPWFEDYVKGAWVRYLIGQEGSQPVYRLCEIQSTWYGHMYTVHVISIVKDLSANLVKPYKINDKTVNQSFDLKHGKSVKSFTMEKVSNAPFDMKEFERLTKTCAAEETKLPSRRHLEKKSAQLARLITQPVTESDINAMLARKSQLQANKHSAGWITMERSRLTQARTLALRRQDYSEVADIDAKLAELPLPVNVREEEGTLNDRLAKVNERNRKANLEAIRKAELQEAERKRRERKLAAAGASGTATPTDPSARLKTIAKTFNTASRPGTPNVSGTPLLQPEHIGARSISPLPPSALSGTHSSPTKTLETSVIESIEVDLGDF</sequence>
<dbReference type="GO" id="GO:0003677">
    <property type="term" value="F:DNA binding"/>
    <property type="evidence" value="ECO:0007669"/>
    <property type="project" value="InterPro"/>
</dbReference>
<dbReference type="SMART" id="SM00719">
    <property type="entry name" value="Plus3"/>
    <property type="match status" value="1"/>
</dbReference>
<feature type="region of interest" description="Disordered" evidence="5">
    <location>
        <begin position="496"/>
        <end position="541"/>
    </location>
</feature>
<feature type="domain" description="Plus3" evidence="6">
    <location>
        <begin position="210"/>
        <end position="359"/>
    </location>
</feature>
<evidence type="ECO:0000256" key="5">
    <source>
        <dbReference type="SAM" id="MobiDB-lite"/>
    </source>
</evidence>
<comment type="subcellular location">
    <subcellularLocation>
        <location evidence="1">Nucleus</location>
    </subcellularLocation>
</comment>
<dbReference type="OrthoDB" id="166375at2759"/>
<proteinExistence type="predicted"/>
<evidence type="ECO:0000256" key="3">
    <source>
        <dbReference type="ARBA" id="ARBA00023163"/>
    </source>
</evidence>
<dbReference type="GO" id="GO:1990269">
    <property type="term" value="F:RNA polymerase II C-terminal domain phosphoserine binding"/>
    <property type="evidence" value="ECO:0007669"/>
    <property type="project" value="TreeGrafter"/>
</dbReference>
<dbReference type="InterPro" id="IPR004343">
    <property type="entry name" value="Plus-3_dom"/>
</dbReference>
<dbReference type="eggNOG" id="KOG2402">
    <property type="taxonomic scope" value="Eukaryota"/>
</dbReference>
<feature type="compositionally biased region" description="Low complexity" evidence="5">
    <location>
        <begin position="169"/>
        <end position="178"/>
    </location>
</feature>
<dbReference type="InterPro" id="IPR036128">
    <property type="entry name" value="Plus3-like_sf"/>
</dbReference>
<dbReference type="PANTHER" id="PTHR13115:SF8">
    <property type="entry name" value="RNA POLYMERASE-ASSOCIATED PROTEIN RTF1 HOMOLOG"/>
    <property type="match status" value="1"/>
</dbReference>
<dbReference type="GO" id="GO:0016593">
    <property type="term" value="C:Cdc73/Paf1 complex"/>
    <property type="evidence" value="ECO:0007669"/>
    <property type="project" value="TreeGrafter"/>
</dbReference>
<evidence type="ECO:0000256" key="2">
    <source>
        <dbReference type="ARBA" id="ARBA00023015"/>
    </source>
</evidence>
<dbReference type="Proteomes" id="UP000008063">
    <property type="component" value="Unassembled WGS sequence"/>
</dbReference>
<dbReference type="InParanoid" id="F8PRV6"/>
<accession>F8PRV6</accession>
<evidence type="ECO:0000256" key="1">
    <source>
        <dbReference type="ARBA" id="ARBA00004123"/>
    </source>
</evidence>
<organism evidence="8">
    <name type="scientific">Serpula lacrymans var. lacrymans (strain S7.3)</name>
    <name type="common">Dry rot fungus</name>
    <dbReference type="NCBI Taxonomy" id="936435"/>
    <lineage>
        <taxon>Eukaryota</taxon>
        <taxon>Fungi</taxon>
        <taxon>Dikarya</taxon>
        <taxon>Basidiomycota</taxon>
        <taxon>Agaricomycotina</taxon>
        <taxon>Agaricomycetes</taxon>
        <taxon>Agaricomycetidae</taxon>
        <taxon>Boletales</taxon>
        <taxon>Coniophorineae</taxon>
        <taxon>Serpulaceae</taxon>
        <taxon>Serpula</taxon>
    </lineage>
</organism>
<gene>
    <name evidence="7" type="ORF">SERLA73DRAFT_167323</name>
</gene>
<dbReference type="STRING" id="936435.F8PRV6"/>
<protein>
    <recommendedName>
        <fullName evidence="6">Plus3 domain-containing protein</fullName>
    </recommendedName>
</protein>
<feature type="region of interest" description="Disordered" evidence="5">
    <location>
        <begin position="459"/>
        <end position="483"/>
    </location>
</feature>
<reference evidence="8" key="1">
    <citation type="journal article" date="2011" name="Science">
        <title>The plant cell wall-decomposing machinery underlies the functional diversity of forest fungi.</title>
        <authorList>
            <person name="Eastwood D.C."/>
            <person name="Floudas D."/>
            <person name="Binder M."/>
            <person name="Majcherczyk A."/>
            <person name="Schneider P."/>
            <person name="Aerts A."/>
            <person name="Asiegbu F.O."/>
            <person name="Baker S.E."/>
            <person name="Barry K."/>
            <person name="Bendiksby M."/>
            <person name="Blumentritt M."/>
            <person name="Coutinho P.M."/>
            <person name="Cullen D."/>
            <person name="de Vries R.P."/>
            <person name="Gathman A."/>
            <person name="Goodell B."/>
            <person name="Henrissat B."/>
            <person name="Ihrmark K."/>
            <person name="Kauserud H."/>
            <person name="Kohler A."/>
            <person name="LaButti K."/>
            <person name="Lapidus A."/>
            <person name="Lavin J.L."/>
            <person name="Lee Y.-H."/>
            <person name="Lindquist E."/>
            <person name="Lilly W."/>
            <person name="Lucas S."/>
            <person name="Morin E."/>
            <person name="Murat C."/>
            <person name="Oguiza J.A."/>
            <person name="Park J."/>
            <person name="Pisabarro A.G."/>
            <person name="Riley R."/>
            <person name="Rosling A."/>
            <person name="Salamov A."/>
            <person name="Schmidt O."/>
            <person name="Schmutz J."/>
            <person name="Skrede I."/>
            <person name="Stenlid J."/>
            <person name="Wiebenga A."/>
            <person name="Xie X."/>
            <person name="Kuees U."/>
            <person name="Hibbett D.S."/>
            <person name="Hoffmeister D."/>
            <person name="Hoegberg N."/>
            <person name="Martin F."/>
            <person name="Grigoriev I.V."/>
            <person name="Watkinson S.C."/>
        </authorList>
    </citation>
    <scope>NUCLEOTIDE SEQUENCE [LARGE SCALE GENOMIC DNA]</scope>
    <source>
        <strain evidence="8">strain S7.3</strain>
    </source>
</reference>
<evidence type="ECO:0000259" key="6">
    <source>
        <dbReference type="PROSITE" id="PS51360"/>
    </source>
</evidence>
<keyword evidence="3" id="KW-0804">Transcription</keyword>
<feature type="region of interest" description="Disordered" evidence="5">
    <location>
        <begin position="104"/>
        <end position="211"/>
    </location>
</feature>
<evidence type="ECO:0000313" key="8">
    <source>
        <dbReference type="Proteomes" id="UP000008063"/>
    </source>
</evidence>
<feature type="compositionally biased region" description="Basic and acidic residues" evidence="5">
    <location>
        <begin position="135"/>
        <end position="157"/>
    </location>
</feature>
<dbReference type="OMA" id="ISGCYAR"/>
<name>F8PRV6_SERL3</name>
<dbReference type="Pfam" id="PF03126">
    <property type="entry name" value="Plus-3"/>
    <property type="match status" value="1"/>
</dbReference>
<keyword evidence="8" id="KW-1185">Reference proteome</keyword>
<feature type="compositionally biased region" description="Acidic residues" evidence="5">
    <location>
        <begin position="46"/>
        <end position="59"/>
    </location>
</feature>
<dbReference type="SUPFAM" id="SSF159042">
    <property type="entry name" value="Plus3-like"/>
    <property type="match status" value="1"/>
</dbReference>
<feature type="compositionally biased region" description="Acidic residues" evidence="5">
    <location>
        <begin position="1"/>
        <end position="13"/>
    </location>
</feature>
<feature type="compositionally biased region" description="Basic and acidic residues" evidence="5">
    <location>
        <begin position="104"/>
        <end position="118"/>
    </location>
</feature>
<dbReference type="PROSITE" id="PS51360">
    <property type="entry name" value="PLUS3"/>
    <property type="match status" value="1"/>
</dbReference>